<accession>A0ABW3T529</accession>
<reference evidence="3" key="1">
    <citation type="journal article" date="2019" name="Int. J. Syst. Evol. Microbiol.">
        <title>The Global Catalogue of Microorganisms (GCM) 10K type strain sequencing project: providing services to taxonomists for standard genome sequencing and annotation.</title>
        <authorList>
            <consortium name="The Broad Institute Genomics Platform"/>
            <consortium name="The Broad Institute Genome Sequencing Center for Infectious Disease"/>
            <person name="Wu L."/>
            <person name="Ma J."/>
        </authorList>
    </citation>
    <scope>NUCLEOTIDE SEQUENCE [LARGE SCALE GENOMIC DNA]</scope>
    <source>
        <strain evidence="3">CCUG 55074</strain>
    </source>
</reference>
<gene>
    <name evidence="2" type="ORF">ACFQ27_16375</name>
</gene>
<sequence>MATDHETPNEGAPQTPDATPEATPQTGAQRPHERVLDRLKAFAAQARRGQVPGLAAAAVVIAAFGGGI</sequence>
<protein>
    <submittedName>
        <fullName evidence="2">Uncharacterized protein</fullName>
    </submittedName>
</protein>
<evidence type="ECO:0000256" key="1">
    <source>
        <dbReference type="SAM" id="MobiDB-lite"/>
    </source>
</evidence>
<dbReference type="EMBL" id="JBHTLQ010000045">
    <property type="protein sequence ID" value="MFD1192165.1"/>
    <property type="molecule type" value="Genomic_DNA"/>
</dbReference>
<comment type="caution">
    <text evidence="2">The sequence shown here is derived from an EMBL/GenBank/DDBJ whole genome shotgun (WGS) entry which is preliminary data.</text>
</comment>
<name>A0ABW3T529_9CAUL</name>
<feature type="non-terminal residue" evidence="2">
    <location>
        <position position="68"/>
    </location>
</feature>
<dbReference type="RefSeq" id="WP_377354361.1">
    <property type="nucleotide sequence ID" value="NZ_JBHTLQ010000045.1"/>
</dbReference>
<proteinExistence type="predicted"/>
<organism evidence="2 3">
    <name type="scientific">Phenylobacterium conjunctum</name>
    <dbReference type="NCBI Taxonomy" id="1298959"/>
    <lineage>
        <taxon>Bacteria</taxon>
        <taxon>Pseudomonadati</taxon>
        <taxon>Pseudomonadota</taxon>
        <taxon>Alphaproteobacteria</taxon>
        <taxon>Caulobacterales</taxon>
        <taxon>Caulobacteraceae</taxon>
        <taxon>Phenylobacterium</taxon>
    </lineage>
</organism>
<evidence type="ECO:0000313" key="2">
    <source>
        <dbReference type="EMBL" id="MFD1192165.1"/>
    </source>
</evidence>
<dbReference type="Proteomes" id="UP001597216">
    <property type="component" value="Unassembled WGS sequence"/>
</dbReference>
<keyword evidence="3" id="KW-1185">Reference proteome</keyword>
<feature type="region of interest" description="Disordered" evidence="1">
    <location>
        <begin position="1"/>
        <end position="33"/>
    </location>
</feature>
<evidence type="ECO:0000313" key="3">
    <source>
        <dbReference type="Proteomes" id="UP001597216"/>
    </source>
</evidence>